<keyword evidence="2" id="KW-1185">Reference proteome</keyword>
<accession>A0ABR4CJ06</accession>
<dbReference type="Proteomes" id="UP001595075">
    <property type="component" value="Unassembled WGS sequence"/>
</dbReference>
<evidence type="ECO:0008006" key="3">
    <source>
        <dbReference type="Google" id="ProtNLM"/>
    </source>
</evidence>
<comment type="caution">
    <text evidence="1">The sequence shown here is derived from an EMBL/GenBank/DDBJ whole genome shotgun (WGS) entry which is preliminary data.</text>
</comment>
<evidence type="ECO:0000313" key="1">
    <source>
        <dbReference type="EMBL" id="KAL2069730.1"/>
    </source>
</evidence>
<dbReference type="InterPro" id="IPR024747">
    <property type="entry name" value="Pyridox_Oxase-rel"/>
</dbReference>
<organism evidence="1 2">
    <name type="scientific">Oculimacula yallundae</name>
    <dbReference type="NCBI Taxonomy" id="86028"/>
    <lineage>
        <taxon>Eukaryota</taxon>
        <taxon>Fungi</taxon>
        <taxon>Dikarya</taxon>
        <taxon>Ascomycota</taxon>
        <taxon>Pezizomycotina</taxon>
        <taxon>Leotiomycetes</taxon>
        <taxon>Helotiales</taxon>
        <taxon>Ploettnerulaceae</taxon>
        <taxon>Oculimacula</taxon>
    </lineage>
</organism>
<dbReference type="SUPFAM" id="SSF50475">
    <property type="entry name" value="FMN-binding split barrel"/>
    <property type="match status" value="1"/>
</dbReference>
<proteinExistence type="predicted"/>
<dbReference type="Pfam" id="PF12900">
    <property type="entry name" value="Pyridox_ox_2"/>
    <property type="match status" value="1"/>
</dbReference>
<dbReference type="PANTHER" id="PTHR34071:SF2">
    <property type="entry name" value="FLAVIN-NUCLEOTIDE-BINDING PROTEIN"/>
    <property type="match status" value="1"/>
</dbReference>
<gene>
    <name evidence="1" type="ORF">VTL71DRAFT_14409</name>
</gene>
<evidence type="ECO:0000313" key="2">
    <source>
        <dbReference type="Proteomes" id="UP001595075"/>
    </source>
</evidence>
<name>A0ABR4CJ06_9HELO</name>
<reference evidence="1 2" key="1">
    <citation type="journal article" date="2024" name="Commun. Biol.">
        <title>Comparative genomic analysis of thermophilic fungi reveals convergent evolutionary adaptations and gene losses.</title>
        <authorList>
            <person name="Steindorff A.S."/>
            <person name="Aguilar-Pontes M.V."/>
            <person name="Robinson A.J."/>
            <person name="Andreopoulos B."/>
            <person name="LaButti K."/>
            <person name="Kuo A."/>
            <person name="Mondo S."/>
            <person name="Riley R."/>
            <person name="Otillar R."/>
            <person name="Haridas S."/>
            <person name="Lipzen A."/>
            <person name="Grimwood J."/>
            <person name="Schmutz J."/>
            <person name="Clum A."/>
            <person name="Reid I.D."/>
            <person name="Moisan M.C."/>
            <person name="Butler G."/>
            <person name="Nguyen T.T.M."/>
            <person name="Dewar K."/>
            <person name="Conant G."/>
            <person name="Drula E."/>
            <person name="Henrissat B."/>
            <person name="Hansel C."/>
            <person name="Singer S."/>
            <person name="Hutchinson M.I."/>
            <person name="de Vries R.P."/>
            <person name="Natvig D.O."/>
            <person name="Powell A.J."/>
            <person name="Tsang A."/>
            <person name="Grigoriev I.V."/>
        </authorList>
    </citation>
    <scope>NUCLEOTIDE SEQUENCE [LARGE SCALE GENOMIC DNA]</scope>
    <source>
        <strain evidence="1 2">CBS 494.80</strain>
    </source>
</reference>
<dbReference type="Gene3D" id="2.30.110.10">
    <property type="entry name" value="Electron Transport, Fmn-binding Protein, Chain A"/>
    <property type="match status" value="1"/>
</dbReference>
<dbReference type="PANTHER" id="PTHR34071">
    <property type="entry name" value="5-NITROIMIDAZOLE ANTIBIOTICS RESISTANCE PROTEIN, NIMA-FAMILY-RELATED PROTEIN-RELATED"/>
    <property type="match status" value="1"/>
</dbReference>
<dbReference type="EMBL" id="JAZHXI010000007">
    <property type="protein sequence ID" value="KAL2069730.1"/>
    <property type="molecule type" value="Genomic_DNA"/>
</dbReference>
<dbReference type="InterPro" id="IPR012349">
    <property type="entry name" value="Split_barrel_FMN-bd"/>
</dbReference>
<protein>
    <recommendedName>
        <fullName evidence="3">Flavin-nucleotide-binding protein</fullName>
    </recommendedName>
</protein>
<sequence length="266" mass="29893">MPDSELPTYPKLARNTIQRYKPRGKYDYKTIHEIVNTTQVLHVSFATQDASDPFPAMIPMLGFMASYESADTPLSEPLDLYLHGYISSRLMRLGKTSPNEEEEEGFPLTIAATHLDGLVLALTPNSHSYNYRSAILHGYATPVEDAEEKVWAMEKITNGVVDERWENTRLPPSKTEMTSTQILKVRIVDASAKVRSGPPSDDRADMKNDELRAKTWIGVVPTWTMYGTPIESPENRVKKVPEHITKYVKRENEVGEKKAVSAVAGK</sequence>